<evidence type="ECO:0000256" key="2">
    <source>
        <dbReference type="ARBA" id="ARBA00023002"/>
    </source>
</evidence>
<dbReference type="GO" id="GO:0016491">
    <property type="term" value="F:oxidoreductase activity"/>
    <property type="evidence" value="ECO:0007669"/>
    <property type="project" value="UniProtKB-KW"/>
</dbReference>
<dbReference type="Pfam" id="PF00106">
    <property type="entry name" value="adh_short"/>
    <property type="match status" value="1"/>
</dbReference>
<dbReference type="GO" id="GO:0016020">
    <property type="term" value="C:membrane"/>
    <property type="evidence" value="ECO:0007669"/>
    <property type="project" value="TreeGrafter"/>
</dbReference>
<dbReference type="SUPFAM" id="SSF51735">
    <property type="entry name" value="NAD(P)-binding Rossmann-fold domains"/>
    <property type="match status" value="1"/>
</dbReference>
<dbReference type="PANTHER" id="PTHR44196">
    <property type="entry name" value="DEHYDROGENASE/REDUCTASE SDR FAMILY MEMBER 7B"/>
    <property type="match status" value="1"/>
</dbReference>
<dbReference type="Proteomes" id="UP000219514">
    <property type="component" value="Unassembled WGS sequence"/>
</dbReference>
<dbReference type="InterPro" id="IPR020904">
    <property type="entry name" value="Sc_DH/Rdtase_CS"/>
</dbReference>
<dbReference type="PRINTS" id="PR00081">
    <property type="entry name" value="GDHRDH"/>
</dbReference>
<dbReference type="RefSeq" id="WP_097204403.1">
    <property type="nucleotide sequence ID" value="NZ_JACHXB010000001.1"/>
</dbReference>
<dbReference type="EMBL" id="OBDO01000001">
    <property type="protein sequence ID" value="SNX94920.1"/>
    <property type="molecule type" value="Genomic_DNA"/>
</dbReference>
<keyword evidence="2" id="KW-0560">Oxidoreductase</keyword>
<reference evidence="4 5" key="1">
    <citation type="submission" date="2017-09" db="EMBL/GenBank/DDBJ databases">
        <authorList>
            <person name="Ehlers B."/>
            <person name="Leendertz F.H."/>
        </authorList>
    </citation>
    <scope>NUCLEOTIDE SEQUENCE [LARGE SCALE GENOMIC DNA]</scope>
    <source>
        <strain evidence="4 5">DSM 46844</strain>
    </source>
</reference>
<evidence type="ECO:0000313" key="4">
    <source>
        <dbReference type="EMBL" id="SNX94920.1"/>
    </source>
</evidence>
<dbReference type="Gene3D" id="3.40.50.720">
    <property type="entry name" value="NAD(P)-binding Rossmann-like Domain"/>
    <property type="match status" value="1"/>
</dbReference>
<protein>
    <submittedName>
        <fullName evidence="4">Short-chain dehydrogenase</fullName>
    </submittedName>
</protein>
<dbReference type="CDD" id="cd05233">
    <property type="entry name" value="SDR_c"/>
    <property type="match status" value="1"/>
</dbReference>
<evidence type="ECO:0000256" key="3">
    <source>
        <dbReference type="RuleBase" id="RU000363"/>
    </source>
</evidence>
<name>A0A285E7J9_9ACTN</name>
<evidence type="ECO:0000313" key="5">
    <source>
        <dbReference type="Proteomes" id="UP000219514"/>
    </source>
</evidence>
<dbReference type="InterPro" id="IPR002347">
    <property type="entry name" value="SDR_fam"/>
</dbReference>
<dbReference type="PROSITE" id="PS00061">
    <property type="entry name" value="ADH_SHORT"/>
    <property type="match status" value="1"/>
</dbReference>
<evidence type="ECO:0000256" key="1">
    <source>
        <dbReference type="ARBA" id="ARBA00006484"/>
    </source>
</evidence>
<keyword evidence="5" id="KW-1185">Reference proteome</keyword>
<dbReference type="OrthoDB" id="5178125at2"/>
<proteinExistence type="inferred from homology"/>
<dbReference type="InterPro" id="IPR036291">
    <property type="entry name" value="NAD(P)-bd_dom_sf"/>
</dbReference>
<organism evidence="4 5">
    <name type="scientific">Geodermatophilus sabuli</name>
    <dbReference type="NCBI Taxonomy" id="1564158"/>
    <lineage>
        <taxon>Bacteria</taxon>
        <taxon>Bacillati</taxon>
        <taxon>Actinomycetota</taxon>
        <taxon>Actinomycetes</taxon>
        <taxon>Geodermatophilales</taxon>
        <taxon>Geodermatophilaceae</taxon>
        <taxon>Geodermatophilus</taxon>
    </lineage>
</organism>
<dbReference type="AlphaFoldDB" id="A0A285E7J9"/>
<dbReference type="PANTHER" id="PTHR44196:SF1">
    <property type="entry name" value="DEHYDROGENASE_REDUCTASE SDR FAMILY MEMBER 7B"/>
    <property type="match status" value="1"/>
</dbReference>
<comment type="similarity">
    <text evidence="1 3">Belongs to the short-chain dehydrogenases/reductases (SDR) family.</text>
</comment>
<sequence>MSDSLADRVVLVTGGSAGIGRSTVARLAAGGARVVTCARGGDRLAEALAALPDGVTGVVADVADAGDRARLVDRVLDQHGRLDGVVLNAGLGWAGLVEDMPGEVVEGMVALNLTGVIELTRLALPHLFAAAAQRGRADVVTVASAAAWSQVPPLTVYSATKAGVQGFVKGLRREVTARGVRVHTVNPGPVATEWLARGHGAPPASDADAPDRLSRGISSERVAAQIGRSLTSPWSRTVAVPRWMGLARLGEVPPVDRALDLLLSRQADRIRRIAARSVAVRTGRPPA</sequence>
<dbReference type="PRINTS" id="PR00080">
    <property type="entry name" value="SDRFAMILY"/>
</dbReference>
<gene>
    <name evidence="4" type="ORF">SAMN06893097_101721</name>
</gene>
<accession>A0A285E7J9</accession>